<feature type="compositionally biased region" description="Pro residues" evidence="2">
    <location>
        <begin position="206"/>
        <end position="219"/>
    </location>
</feature>
<name>A0A6S7IVP3_PARCT</name>
<reference evidence="4" key="1">
    <citation type="submission" date="2020-04" db="EMBL/GenBank/DDBJ databases">
        <authorList>
            <person name="Alioto T."/>
            <person name="Alioto T."/>
            <person name="Gomez Garrido J."/>
        </authorList>
    </citation>
    <scope>NUCLEOTIDE SEQUENCE</scope>
    <source>
        <strain evidence="4">A484AB</strain>
    </source>
</reference>
<dbReference type="AlphaFoldDB" id="A0A6S7IVP3"/>
<keyword evidence="1" id="KW-1015">Disulfide bond</keyword>
<dbReference type="PRINTS" id="PR01705">
    <property type="entry name" value="TSP1REPEAT"/>
</dbReference>
<dbReference type="SUPFAM" id="SSF82895">
    <property type="entry name" value="TSP-1 type 1 repeat"/>
    <property type="match status" value="1"/>
</dbReference>
<dbReference type="EMBL" id="CACRXK020005317">
    <property type="protein sequence ID" value="CAB4005798.1"/>
    <property type="molecule type" value="Genomic_DNA"/>
</dbReference>
<dbReference type="PANTHER" id="PTHR16311">
    <property type="entry name" value="THROMBOSPONDIN TYPE I DOMAIN-CONTAINING 1"/>
    <property type="match status" value="1"/>
</dbReference>
<dbReference type="Proteomes" id="UP001152795">
    <property type="component" value="Unassembled WGS sequence"/>
</dbReference>
<evidence type="ECO:0000256" key="3">
    <source>
        <dbReference type="SAM" id="Phobius"/>
    </source>
</evidence>
<sequence>MARSFNNQLINDAIELQKLLSAVYLDVVSDIYIDSHGRKRPNCVCKNDLFGEQCQFKVYVAFDGKQNGVKKHQPVNGAWSMWSVWSQCSVACDNGTRSRLRSCTSPTPRHGGEMCHGIRHMNEKCINEACSEISDIATWSLLEKLKSLEFTSVVLGAAAGFTTCLLITACPYLLKRWARSLREKYQSRQDEKIPKLLPFTQQQSPLNPPLPPPLPPPPPAVNWRPVPVLATPRHPAAWRQPAHQKEMANNLFMDELLKAFKTFNFDANKQFGKSSDKPP</sequence>
<evidence type="ECO:0000313" key="4">
    <source>
        <dbReference type="EMBL" id="CAB4005798.1"/>
    </source>
</evidence>
<dbReference type="InterPro" id="IPR000884">
    <property type="entry name" value="TSP1_rpt"/>
</dbReference>
<gene>
    <name evidence="4" type="ORF">PACLA_8A052023</name>
</gene>
<dbReference type="GO" id="GO:0071944">
    <property type="term" value="C:cell periphery"/>
    <property type="evidence" value="ECO:0007669"/>
    <property type="project" value="TreeGrafter"/>
</dbReference>
<organism evidence="4 5">
    <name type="scientific">Paramuricea clavata</name>
    <name type="common">Red gorgonian</name>
    <name type="synonym">Violescent sea-whip</name>
    <dbReference type="NCBI Taxonomy" id="317549"/>
    <lineage>
        <taxon>Eukaryota</taxon>
        <taxon>Metazoa</taxon>
        <taxon>Cnidaria</taxon>
        <taxon>Anthozoa</taxon>
        <taxon>Octocorallia</taxon>
        <taxon>Malacalcyonacea</taxon>
        <taxon>Plexauridae</taxon>
        <taxon>Paramuricea</taxon>
    </lineage>
</organism>
<keyword evidence="3" id="KW-0472">Membrane</keyword>
<proteinExistence type="predicted"/>
<dbReference type="InterPro" id="IPR036383">
    <property type="entry name" value="TSP1_rpt_sf"/>
</dbReference>
<dbReference type="InterPro" id="IPR038877">
    <property type="entry name" value="THSD1"/>
</dbReference>
<protein>
    <submittedName>
        <fullName evidence="4">Hemicentin-1</fullName>
    </submittedName>
</protein>
<dbReference type="FunFam" id="2.20.100.10:FF:000002">
    <property type="entry name" value="Unc-5 netrin receptor C"/>
    <property type="match status" value="1"/>
</dbReference>
<dbReference type="PANTHER" id="PTHR16311:SF3">
    <property type="entry name" value="THROMBOSPONDIN TYPE-1 DOMAIN-CONTAINING PROTEIN 1"/>
    <property type="match status" value="1"/>
</dbReference>
<accession>A0A6S7IVP3</accession>
<keyword evidence="3" id="KW-1133">Transmembrane helix</keyword>
<keyword evidence="3" id="KW-0812">Transmembrane</keyword>
<comment type="caution">
    <text evidence="4">The sequence shown here is derived from an EMBL/GenBank/DDBJ whole genome shotgun (WGS) entry which is preliminary data.</text>
</comment>
<dbReference type="PROSITE" id="PS50092">
    <property type="entry name" value="TSP1"/>
    <property type="match status" value="1"/>
</dbReference>
<feature type="transmembrane region" description="Helical" evidence="3">
    <location>
        <begin position="150"/>
        <end position="174"/>
    </location>
</feature>
<keyword evidence="5" id="KW-1185">Reference proteome</keyword>
<dbReference type="SMART" id="SM00209">
    <property type="entry name" value="TSP1"/>
    <property type="match status" value="1"/>
</dbReference>
<dbReference type="OrthoDB" id="5964863at2759"/>
<evidence type="ECO:0000256" key="2">
    <source>
        <dbReference type="SAM" id="MobiDB-lite"/>
    </source>
</evidence>
<feature type="region of interest" description="Disordered" evidence="2">
    <location>
        <begin position="200"/>
        <end position="219"/>
    </location>
</feature>
<dbReference type="Gene3D" id="2.20.100.10">
    <property type="entry name" value="Thrombospondin type-1 (TSP1) repeat"/>
    <property type="match status" value="1"/>
</dbReference>
<evidence type="ECO:0000256" key="1">
    <source>
        <dbReference type="ARBA" id="ARBA00023157"/>
    </source>
</evidence>
<evidence type="ECO:0000313" key="5">
    <source>
        <dbReference type="Proteomes" id="UP001152795"/>
    </source>
</evidence>
<dbReference type="Pfam" id="PF00090">
    <property type="entry name" value="TSP_1"/>
    <property type="match status" value="1"/>
</dbReference>